<dbReference type="GO" id="GO:0003887">
    <property type="term" value="F:DNA-directed DNA polymerase activity"/>
    <property type="evidence" value="ECO:0007669"/>
    <property type="project" value="UniProtKB-EC"/>
</dbReference>
<feature type="compositionally biased region" description="Acidic residues" evidence="12">
    <location>
        <begin position="1"/>
        <end position="13"/>
    </location>
</feature>
<dbReference type="CDD" id="cd18137">
    <property type="entry name" value="HLD_clamp_pol_III_gamma_tau"/>
    <property type="match status" value="1"/>
</dbReference>
<evidence type="ECO:0000313" key="15">
    <source>
        <dbReference type="Proteomes" id="UP001596303"/>
    </source>
</evidence>
<dbReference type="PANTHER" id="PTHR11669">
    <property type="entry name" value="REPLICATION FACTOR C / DNA POLYMERASE III GAMMA-TAU SUBUNIT"/>
    <property type="match status" value="1"/>
</dbReference>
<evidence type="ECO:0000256" key="4">
    <source>
        <dbReference type="ARBA" id="ARBA00022705"/>
    </source>
</evidence>
<evidence type="ECO:0000256" key="9">
    <source>
        <dbReference type="ARBA" id="ARBA00022932"/>
    </source>
</evidence>
<comment type="function">
    <text evidence="11">DNA polymerase III is a complex, multichain enzyme responsible for most of the replicative synthesis in bacteria. This DNA polymerase also exhibits 3' to 5' exonuclease activity.</text>
</comment>
<dbReference type="Pfam" id="PF22608">
    <property type="entry name" value="DNAX_ATPase_lid"/>
    <property type="match status" value="1"/>
</dbReference>
<dbReference type="InterPro" id="IPR027417">
    <property type="entry name" value="P-loop_NTPase"/>
</dbReference>
<organism evidence="14 15">
    <name type="scientific">Ponticaulis profundi</name>
    <dbReference type="NCBI Taxonomy" id="2665222"/>
    <lineage>
        <taxon>Bacteria</taxon>
        <taxon>Pseudomonadati</taxon>
        <taxon>Pseudomonadota</taxon>
        <taxon>Alphaproteobacteria</taxon>
        <taxon>Hyphomonadales</taxon>
        <taxon>Hyphomonadaceae</taxon>
        <taxon>Ponticaulis</taxon>
    </lineage>
</organism>
<evidence type="ECO:0000256" key="7">
    <source>
        <dbReference type="ARBA" id="ARBA00022833"/>
    </source>
</evidence>
<comment type="subunit">
    <text evidence="11">DNA polymerase III contains a core (composed of alpha, epsilon and theta chains) that associates with a tau subunit. This core dimerizes to form the POLIII' complex. PolIII' associates with the gamma complex (composed of gamma, delta, delta', psi and chi chains) and with the beta chain to form the complete DNA polymerase III complex.</text>
</comment>
<feature type="domain" description="AAA+ ATPase" evidence="13">
    <location>
        <begin position="81"/>
        <end position="227"/>
    </location>
</feature>
<dbReference type="Gene3D" id="1.10.8.60">
    <property type="match status" value="1"/>
</dbReference>
<keyword evidence="2 11" id="KW-0808">Transferase</keyword>
<evidence type="ECO:0000256" key="11">
    <source>
        <dbReference type="RuleBase" id="RU364063"/>
    </source>
</evidence>
<keyword evidence="15" id="KW-1185">Reference proteome</keyword>
<evidence type="ECO:0000256" key="12">
    <source>
        <dbReference type="SAM" id="MobiDB-lite"/>
    </source>
</evidence>
<dbReference type="Proteomes" id="UP001596303">
    <property type="component" value="Unassembled WGS sequence"/>
</dbReference>
<dbReference type="NCBIfam" id="TIGR02397">
    <property type="entry name" value="dnaX_nterm"/>
    <property type="match status" value="1"/>
</dbReference>
<dbReference type="InterPro" id="IPR022107">
    <property type="entry name" value="DNA_pol_III_gamma/tau_C"/>
</dbReference>
<dbReference type="InterPro" id="IPR012763">
    <property type="entry name" value="DNA_pol_III_sug/sutau_N"/>
</dbReference>
<evidence type="ECO:0000256" key="6">
    <source>
        <dbReference type="ARBA" id="ARBA00022741"/>
    </source>
</evidence>
<evidence type="ECO:0000256" key="5">
    <source>
        <dbReference type="ARBA" id="ARBA00022723"/>
    </source>
</evidence>
<dbReference type="PANTHER" id="PTHR11669:SF0">
    <property type="entry name" value="PROTEIN STICHEL-LIKE 2"/>
    <property type="match status" value="1"/>
</dbReference>
<keyword evidence="4 11" id="KW-0235">DNA replication</keyword>
<feature type="region of interest" description="Disordered" evidence="12">
    <location>
        <begin position="1"/>
        <end position="44"/>
    </location>
</feature>
<evidence type="ECO:0000259" key="13">
    <source>
        <dbReference type="SMART" id="SM00382"/>
    </source>
</evidence>
<evidence type="ECO:0000256" key="3">
    <source>
        <dbReference type="ARBA" id="ARBA00022695"/>
    </source>
</evidence>
<comment type="similarity">
    <text evidence="1 11">Belongs to the DnaX/STICHEL family.</text>
</comment>
<keyword evidence="7" id="KW-0862">Zinc</keyword>
<evidence type="ECO:0000256" key="2">
    <source>
        <dbReference type="ARBA" id="ARBA00022679"/>
    </source>
</evidence>
<keyword evidence="3 11" id="KW-0548">Nucleotidyltransferase</keyword>
<feature type="region of interest" description="Disordered" evidence="12">
    <location>
        <begin position="569"/>
        <end position="597"/>
    </location>
</feature>
<dbReference type="Pfam" id="PF12169">
    <property type="entry name" value="DNA_pol3_gamma3"/>
    <property type="match status" value="1"/>
</dbReference>
<dbReference type="InterPro" id="IPR022754">
    <property type="entry name" value="DNA_pol_III_gamma-3"/>
</dbReference>
<accession>A0ABW1SBC7</accession>
<dbReference type="EC" id="2.7.7.7" evidence="11"/>
<feature type="region of interest" description="Disordered" evidence="12">
    <location>
        <begin position="428"/>
        <end position="451"/>
    </location>
</feature>
<dbReference type="NCBIfam" id="NF006585">
    <property type="entry name" value="PRK09111.1"/>
    <property type="match status" value="1"/>
</dbReference>
<dbReference type="SUPFAM" id="SSF48019">
    <property type="entry name" value="post-AAA+ oligomerization domain-like"/>
    <property type="match status" value="1"/>
</dbReference>
<reference evidence="15" key="1">
    <citation type="journal article" date="2019" name="Int. J. Syst. Evol. Microbiol.">
        <title>The Global Catalogue of Microorganisms (GCM) 10K type strain sequencing project: providing services to taxonomists for standard genome sequencing and annotation.</title>
        <authorList>
            <consortium name="The Broad Institute Genomics Platform"/>
            <consortium name="The Broad Institute Genome Sequencing Center for Infectious Disease"/>
            <person name="Wu L."/>
            <person name="Ma J."/>
        </authorList>
    </citation>
    <scope>NUCLEOTIDE SEQUENCE [LARGE SCALE GENOMIC DNA]</scope>
    <source>
        <strain evidence="15">CGMCC-1.15741</strain>
    </source>
</reference>
<dbReference type="SMART" id="SM00382">
    <property type="entry name" value="AAA"/>
    <property type="match status" value="1"/>
</dbReference>
<dbReference type="Pfam" id="PF13177">
    <property type="entry name" value="DNA_pol3_delta2"/>
    <property type="match status" value="1"/>
</dbReference>
<evidence type="ECO:0000256" key="10">
    <source>
        <dbReference type="ARBA" id="ARBA00049244"/>
    </source>
</evidence>
<keyword evidence="6 11" id="KW-0547">Nucleotide-binding</keyword>
<dbReference type="CDD" id="cd00009">
    <property type="entry name" value="AAA"/>
    <property type="match status" value="1"/>
</dbReference>
<name>A0ABW1SBC7_9PROT</name>
<sequence>MNESDDFDEDEDPGLLPEHEQDDQTPSMFGDTAPPPETGDGKKKDSYLVLARKYRPQSFADLIGQETMVTTLANAFRKGRIAHAFMLTGVRGIGKTTTARLLARALNYETDTVDGPSIELDPPGRHCQAIIESRHPDVLELDAASRTGVDDMRELLDGARYTPVSARYKVFIIDEVHMLSKSAFNALLKTLEEPPAHVKFIFATTEIRKVPVTVLSRCQRFDLRRLDVDQLSAHLANVCANEDARVSPEGLALIARAAEGSVRDALSILDQAIVGAEDGMETPAETIRDMLGLADRSRLLTLFDMAASGDHKQALIELDDQIQAGADPMIVFKDLIDLSVEVSRARVLGDDYKITGPAEWSRMTRAIAEKVSPAQATRYWQILMKGFEAAGYAPEPSTALQMTLIQMAAAAHVPPPEDAVKAILEGRMGGAPAPQDSGDPPSKNDDAGVTSMGQPATFEGILALLEARKRADLQYESERFLRPGDIRFGHMSFELTPNAPPSLGPGLQKFLSDETGVNWRFEVEPSNAETVYERRERERRERIDAAMKDEHLASIIQSFPGAEVLDVVPRSDEDEEDAENIVHVDFSSDTERRKERR</sequence>
<evidence type="ECO:0000256" key="1">
    <source>
        <dbReference type="ARBA" id="ARBA00006360"/>
    </source>
</evidence>
<proteinExistence type="inferred from homology"/>
<dbReference type="RefSeq" id="WP_377379100.1">
    <property type="nucleotide sequence ID" value="NZ_JBHSSW010000012.1"/>
</dbReference>
<evidence type="ECO:0000256" key="8">
    <source>
        <dbReference type="ARBA" id="ARBA00022840"/>
    </source>
</evidence>
<comment type="catalytic activity">
    <reaction evidence="10 11">
        <text>DNA(n) + a 2'-deoxyribonucleoside 5'-triphosphate = DNA(n+1) + diphosphate</text>
        <dbReference type="Rhea" id="RHEA:22508"/>
        <dbReference type="Rhea" id="RHEA-COMP:17339"/>
        <dbReference type="Rhea" id="RHEA-COMP:17340"/>
        <dbReference type="ChEBI" id="CHEBI:33019"/>
        <dbReference type="ChEBI" id="CHEBI:61560"/>
        <dbReference type="ChEBI" id="CHEBI:173112"/>
        <dbReference type="EC" id="2.7.7.7"/>
    </reaction>
</comment>
<dbReference type="Gene3D" id="1.20.272.10">
    <property type="match status" value="1"/>
</dbReference>
<dbReference type="Pfam" id="PF12362">
    <property type="entry name" value="DUF3646"/>
    <property type="match status" value="1"/>
</dbReference>
<evidence type="ECO:0000313" key="14">
    <source>
        <dbReference type="EMBL" id="MFC6198683.1"/>
    </source>
</evidence>
<keyword evidence="9 11" id="KW-0239">DNA-directed DNA polymerase</keyword>
<dbReference type="SUPFAM" id="SSF52540">
    <property type="entry name" value="P-loop containing nucleoside triphosphate hydrolases"/>
    <property type="match status" value="1"/>
</dbReference>
<dbReference type="InterPro" id="IPR045085">
    <property type="entry name" value="HLD_clamp_pol_III_gamma_tau"/>
</dbReference>
<dbReference type="InterPro" id="IPR008921">
    <property type="entry name" value="DNA_pol3_clamp-load_cplx_C"/>
</dbReference>
<dbReference type="EMBL" id="JBHSSW010000012">
    <property type="protein sequence ID" value="MFC6198683.1"/>
    <property type="molecule type" value="Genomic_DNA"/>
</dbReference>
<dbReference type="InterPro" id="IPR050238">
    <property type="entry name" value="DNA_Rep/Repair_Clamp_Loader"/>
</dbReference>
<keyword evidence="8 11" id="KW-0067">ATP-binding</keyword>
<dbReference type="Gene3D" id="3.40.50.300">
    <property type="entry name" value="P-loop containing nucleotide triphosphate hydrolases"/>
    <property type="match status" value="1"/>
</dbReference>
<dbReference type="InterPro" id="IPR003593">
    <property type="entry name" value="AAA+_ATPase"/>
</dbReference>
<comment type="caution">
    <text evidence="14">The sequence shown here is derived from an EMBL/GenBank/DDBJ whole genome shotgun (WGS) entry which is preliminary data.</text>
</comment>
<keyword evidence="5" id="KW-0479">Metal-binding</keyword>
<gene>
    <name evidence="11" type="primary">dnaX</name>
    <name evidence="14" type="ORF">ACFQDM_11355</name>
</gene>
<protein>
    <recommendedName>
        <fullName evidence="11">DNA polymerase III subunit gamma/tau</fullName>
        <ecNumber evidence="11">2.7.7.7</ecNumber>
    </recommendedName>
</protein>